<dbReference type="Proteomes" id="UP000611629">
    <property type="component" value="Unassembled WGS sequence"/>
</dbReference>
<comment type="subcellular location">
    <subcellularLocation>
        <location evidence="2">Cell membrane</location>
        <topology evidence="2">Lipid-anchor</topology>
    </subcellularLocation>
</comment>
<keyword evidence="6" id="KW-0732">Signal</keyword>
<comment type="similarity">
    <text evidence="3">Belongs to the PstS family.</text>
</comment>
<keyword evidence="5" id="KW-0592">Phosphate transport</keyword>
<evidence type="ECO:0000313" key="11">
    <source>
        <dbReference type="Proteomes" id="UP000611629"/>
    </source>
</evidence>
<dbReference type="SUPFAM" id="SSF53850">
    <property type="entry name" value="Periplasmic binding protein-like II"/>
    <property type="match status" value="1"/>
</dbReference>
<evidence type="ECO:0000256" key="7">
    <source>
        <dbReference type="ARBA" id="ARBA00023139"/>
    </source>
</evidence>
<comment type="caution">
    <text evidence="10">The sequence shown here is derived from an EMBL/GenBank/DDBJ whole genome shotgun (WGS) entry which is preliminary data.</text>
</comment>
<dbReference type="AlphaFoldDB" id="A0A974BJ52"/>
<proteinExistence type="inferred from homology"/>
<comment type="subunit">
    <text evidence="4">The complex is composed of two ATP-binding proteins (PstB), two transmembrane proteins (PstC and PstA) and a solute-binding protein (PstS).</text>
</comment>
<evidence type="ECO:0000259" key="9">
    <source>
        <dbReference type="Pfam" id="PF12849"/>
    </source>
</evidence>
<dbReference type="GO" id="GO:0006817">
    <property type="term" value="P:phosphate ion transport"/>
    <property type="evidence" value="ECO:0007669"/>
    <property type="project" value="UniProtKB-KW"/>
</dbReference>
<dbReference type="PANTHER" id="PTHR30570">
    <property type="entry name" value="PERIPLASMIC PHOSPHATE BINDING COMPONENT OF PHOSPHATE ABC TRANSPORTER"/>
    <property type="match status" value="1"/>
</dbReference>
<dbReference type="PANTHER" id="PTHR30570:SF1">
    <property type="entry name" value="PHOSPHATE-BINDING PROTEIN PSTS"/>
    <property type="match status" value="1"/>
</dbReference>
<evidence type="ECO:0000313" key="10">
    <source>
        <dbReference type="EMBL" id="NYB73595.1"/>
    </source>
</evidence>
<evidence type="ECO:0000256" key="4">
    <source>
        <dbReference type="ARBA" id="ARBA00011529"/>
    </source>
</evidence>
<evidence type="ECO:0000256" key="3">
    <source>
        <dbReference type="ARBA" id="ARBA00008725"/>
    </source>
</evidence>
<keyword evidence="8" id="KW-0449">Lipoprotein</keyword>
<keyword evidence="7" id="KW-0564">Palmitate</keyword>
<dbReference type="InterPro" id="IPR050811">
    <property type="entry name" value="Phosphate_ABC_transporter"/>
</dbReference>
<sequence>MKKKKIFVICIFLAAVIFIFFNRTNRNKTGIPDKTGSWSHINQEVQRSKNWVQYVQNSQFQLGERRVKGSWNTPNGPEDYYEIEFGTYPSLDGSTVAIPMAVEFARQHLKFTDEDANDFASFTTTHYAYENLIFKKPNTMGMIRTATTFLDENHPVDLIIATEPSDEEIKLAKDNNVELIIEPVCYDAFVFITHKDNAVDTLTIEQIQKIYSGEITNWQEVGGKNQSIKAFQREKNSGSQTAMENLVMKGIPMLPPNIVKVAAGMGMLVDAVGEYENSQASIGYTYKYYIDTLYKNENIKVLKVEGVSPDDENLRNKSYSFTTNYYGVIRKEDEQNIAGEFLEWMISQEGQKCIEQAGYIPLNMAY</sequence>
<dbReference type="Pfam" id="PF12849">
    <property type="entry name" value="PBP_like_2"/>
    <property type="match status" value="1"/>
</dbReference>
<keyword evidence="5" id="KW-0813">Transport</keyword>
<feature type="domain" description="PBP" evidence="9">
    <location>
        <begin position="155"/>
        <end position="349"/>
    </location>
</feature>
<evidence type="ECO:0000256" key="8">
    <source>
        <dbReference type="ARBA" id="ARBA00023288"/>
    </source>
</evidence>
<dbReference type="Gene3D" id="3.40.190.10">
    <property type="entry name" value="Periplasmic binding protein-like II"/>
    <property type="match status" value="2"/>
</dbReference>
<keyword evidence="11" id="KW-1185">Reference proteome</keyword>
<dbReference type="EMBL" id="JACBNQ010000003">
    <property type="protein sequence ID" value="NYB73595.1"/>
    <property type="molecule type" value="Genomic_DNA"/>
</dbReference>
<evidence type="ECO:0000256" key="5">
    <source>
        <dbReference type="ARBA" id="ARBA00022592"/>
    </source>
</evidence>
<evidence type="ECO:0000256" key="2">
    <source>
        <dbReference type="ARBA" id="ARBA00004193"/>
    </source>
</evidence>
<reference evidence="10" key="1">
    <citation type="submission" date="2020-07" db="EMBL/GenBank/DDBJ databases">
        <title>Genomic analysis of a strain of Sedimentibacter Hydroxybenzoicus DSM7310.</title>
        <authorList>
            <person name="Ma S."/>
        </authorList>
    </citation>
    <scope>NUCLEOTIDE SEQUENCE</scope>
    <source>
        <strain evidence="10">DSM 7310</strain>
    </source>
</reference>
<dbReference type="RefSeq" id="WP_179237282.1">
    <property type="nucleotide sequence ID" value="NZ_JACBNQ010000003.1"/>
</dbReference>
<dbReference type="InterPro" id="IPR024370">
    <property type="entry name" value="PBP_domain"/>
</dbReference>
<evidence type="ECO:0000256" key="6">
    <source>
        <dbReference type="ARBA" id="ARBA00022729"/>
    </source>
</evidence>
<accession>A0A974BJ52</accession>
<organism evidence="10 11">
    <name type="scientific">Sedimentibacter hydroxybenzoicus DSM 7310</name>
    <dbReference type="NCBI Taxonomy" id="1123245"/>
    <lineage>
        <taxon>Bacteria</taxon>
        <taxon>Bacillati</taxon>
        <taxon>Bacillota</taxon>
        <taxon>Tissierellia</taxon>
        <taxon>Sedimentibacter</taxon>
    </lineage>
</organism>
<evidence type="ECO:0000256" key="1">
    <source>
        <dbReference type="ARBA" id="ARBA00002841"/>
    </source>
</evidence>
<dbReference type="GO" id="GO:0005886">
    <property type="term" value="C:plasma membrane"/>
    <property type="evidence" value="ECO:0007669"/>
    <property type="project" value="UniProtKB-SubCell"/>
</dbReference>
<gene>
    <name evidence="10" type="ORF">HZF24_05515</name>
</gene>
<name>A0A974BJ52_SEDHY</name>
<protein>
    <submittedName>
        <fullName evidence="10">Substrate-binding domain-containing protein</fullName>
    </submittedName>
</protein>
<comment type="function">
    <text evidence="1">Part of the ABC transporter complex PstSACB involved in phosphate import.</text>
</comment>